<gene>
    <name evidence="2" type="ORF">S01H1_60864</name>
</gene>
<accession>X0WLA7</accession>
<protein>
    <submittedName>
        <fullName evidence="2">Uncharacterized protein</fullName>
    </submittedName>
</protein>
<evidence type="ECO:0000313" key="2">
    <source>
        <dbReference type="EMBL" id="GAG23987.1"/>
    </source>
</evidence>
<dbReference type="AlphaFoldDB" id="X0WLA7"/>
<feature type="compositionally biased region" description="Basic and acidic residues" evidence="1">
    <location>
        <begin position="1"/>
        <end position="10"/>
    </location>
</feature>
<comment type="caution">
    <text evidence="2">The sequence shown here is derived from an EMBL/GenBank/DDBJ whole genome shotgun (WGS) entry which is preliminary data.</text>
</comment>
<dbReference type="EMBL" id="BARS01039878">
    <property type="protein sequence ID" value="GAG23987.1"/>
    <property type="molecule type" value="Genomic_DNA"/>
</dbReference>
<feature type="region of interest" description="Disordered" evidence="1">
    <location>
        <begin position="1"/>
        <end position="20"/>
    </location>
</feature>
<proteinExistence type="predicted"/>
<evidence type="ECO:0000256" key="1">
    <source>
        <dbReference type="SAM" id="MobiDB-lite"/>
    </source>
</evidence>
<organism evidence="2">
    <name type="scientific">marine sediment metagenome</name>
    <dbReference type="NCBI Taxonomy" id="412755"/>
    <lineage>
        <taxon>unclassified sequences</taxon>
        <taxon>metagenomes</taxon>
        <taxon>ecological metagenomes</taxon>
    </lineage>
</organism>
<reference evidence="2" key="1">
    <citation type="journal article" date="2014" name="Front. Microbiol.">
        <title>High frequency of phylogenetically diverse reductive dehalogenase-homologous genes in deep subseafloor sedimentary metagenomes.</title>
        <authorList>
            <person name="Kawai M."/>
            <person name="Futagami T."/>
            <person name="Toyoda A."/>
            <person name="Takaki Y."/>
            <person name="Nishi S."/>
            <person name="Hori S."/>
            <person name="Arai W."/>
            <person name="Tsubouchi T."/>
            <person name="Morono Y."/>
            <person name="Uchiyama I."/>
            <person name="Ito T."/>
            <person name="Fujiyama A."/>
            <person name="Inagaki F."/>
            <person name="Takami H."/>
        </authorList>
    </citation>
    <scope>NUCLEOTIDE SEQUENCE</scope>
    <source>
        <strain evidence="2">Expedition CK06-06</strain>
    </source>
</reference>
<sequence>MKTDKREVENKAPACGVVSSNHPLASQAGVEILRW</sequence>
<name>X0WLA7_9ZZZZ</name>
<feature type="non-terminal residue" evidence="2">
    <location>
        <position position="35"/>
    </location>
</feature>